<dbReference type="eggNOG" id="ENOG502S2E2">
    <property type="taxonomic scope" value="Eukaryota"/>
</dbReference>
<dbReference type="OrthoDB" id="7447178at2759"/>
<dbReference type="InParanoid" id="B4M4E8"/>
<organism evidence="1 2">
    <name type="scientific">Drosophila virilis</name>
    <name type="common">Fruit fly</name>
    <dbReference type="NCBI Taxonomy" id="7244"/>
    <lineage>
        <taxon>Eukaryota</taxon>
        <taxon>Metazoa</taxon>
        <taxon>Ecdysozoa</taxon>
        <taxon>Arthropoda</taxon>
        <taxon>Hexapoda</taxon>
        <taxon>Insecta</taxon>
        <taxon>Pterygota</taxon>
        <taxon>Neoptera</taxon>
        <taxon>Endopterygota</taxon>
        <taxon>Diptera</taxon>
        <taxon>Brachycera</taxon>
        <taxon>Muscomorpha</taxon>
        <taxon>Ephydroidea</taxon>
        <taxon>Drosophilidae</taxon>
        <taxon>Drosophila</taxon>
    </lineage>
</organism>
<dbReference type="HOGENOM" id="CLU_1742491_0_0_1"/>
<dbReference type="EMBL" id="CH940652">
    <property type="protein sequence ID" value="EDW59509.1"/>
    <property type="molecule type" value="Genomic_DNA"/>
</dbReference>
<evidence type="ECO:0000313" key="1">
    <source>
        <dbReference type="EMBL" id="EDW59509.1"/>
    </source>
</evidence>
<sequence>MPCFMREKSLSHLPRRVKAPDRDVLAPKPVHPRALRFHGLFGMSYVRQHVMVDDRWTPNSLTEEFGGMSQLLARRAVFKRHETKANRQRYFLERKRLKLQCRDGRSKLQKILTGDNTHKIRNFLNNHWEMQRLYQRMPIHLVVDNISQRN</sequence>
<evidence type="ECO:0000313" key="2">
    <source>
        <dbReference type="Proteomes" id="UP000008792"/>
    </source>
</evidence>
<gene>
    <name evidence="1" type="primary">Dvir\GJ10923</name>
    <name evidence="1" type="ORF">Dvir_GJ10923</name>
</gene>
<name>B4M4E8_DROVI</name>
<keyword evidence="2" id="KW-1185">Reference proteome</keyword>
<dbReference type="Proteomes" id="UP000008792">
    <property type="component" value="Unassembled WGS sequence"/>
</dbReference>
<proteinExistence type="predicted"/>
<protein>
    <submittedName>
        <fullName evidence="1">Uncharacterized protein</fullName>
    </submittedName>
</protein>
<dbReference type="PhylomeDB" id="B4M4E8"/>
<dbReference type="AlphaFoldDB" id="B4M4E8"/>
<reference evidence="1 2" key="1">
    <citation type="journal article" date="2007" name="Nature">
        <title>Evolution of genes and genomes on the Drosophila phylogeny.</title>
        <authorList>
            <consortium name="Drosophila 12 Genomes Consortium"/>
            <person name="Clark A.G."/>
            <person name="Eisen M.B."/>
            <person name="Smith D.R."/>
            <person name="Bergman C.M."/>
            <person name="Oliver B."/>
            <person name="Markow T.A."/>
            <person name="Kaufman T.C."/>
            <person name="Kellis M."/>
            <person name="Gelbart W."/>
            <person name="Iyer V.N."/>
            <person name="Pollard D.A."/>
            <person name="Sackton T.B."/>
            <person name="Larracuente A.M."/>
            <person name="Singh N.D."/>
            <person name="Abad J.P."/>
            <person name="Abt D.N."/>
            <person name="Adryan B."/>
            <person name="Aguade M."/>
            <person name="Akashi H."/>
            <person name="Anderson W.W."/>
            <person name="Aquadro C.F."/>
            <person name="Ardell D.H."/>
            <person name="Arguello R."/>
            <person name="Artieri C.G."/>
            <person name="Barbash D.A."/>
            <person name="Barker D."/>
            <person name="Barsanti P."/>
            <person name="Batterham P."/>
            <person name="Batzoglou S."/>
            <person name="Begun D."/>
            <person name="Bhutkar A."/>
            <person name="Blanco E."/>
            <person name="Bosak S.A."/>
            <person name="Bradley R.K."/>
            <person name="Brand A.D."/>
            <person name="Brent M.R."/>
            <person name="Brooks A.N."/>
            <person name="Brown R.H."/>
            <person name="Butlin R.K."/>
            <person name="Caggese C."/>
            <person name="Calvi B.R."/>
            <person name="Bernardo de Carvalho A."/>
            <person name="Caspi A."/>
            <person name="Castrezana S."/>
            <person name="Celniker S.E."/>
            <person name="Chang J.L."/>
            <person name="Chapple C."/>
            <person name="Chatterji S."/>
            <person name="Chinwalla A."/>
            <person name="Civetta A."/>
            <person name="Clifton S.W."/>
            <person name="Comeron J.M."/>
            <person name="Costello J.C."/>
            <person name="Coyne J.A."/>
            <person name="Daub J."/>
            <person name="David R.G."/>
            <person name="Delcher A.L."/>
            <person name="Delehaunty K."/>
            <person name="Do C.B."/>
            <person name="Ebling H."/>
            <person name="Edwards K."/>
            <person name="Eickbush T."/>
            <person name="Evans J.D."/>
            <person name="Filipski A."/>
            <person name="Findeiss S."/>
            <person name="Freyhult E."/>
            <person name="Fulton L."/>
            <person name="Fulton R."/>
            <person name="Garcia A.C."/>
            <person name="Gardiner A."/>
            <person name="Garfield D.A."/>
            <person name="Garvin B.E."/>
            <person name="Gibson G."/>
            <person name="Gilbert D."/>
            <person name="Gnerre S."/>
            <person name="Godfrey J."/>
            <person name="Good R."/>
            <person name="Gotea V."/>
            <person name="Gravely B."/>
            <person name="Greenberg A.J."/>
            <person name="Griffiths-Jones S."/>
            <person name="Gross S."/>
            <person name="Guigo R."/>
            <person name="Gustafson E.A."/>
            <person name="Haerty W."/>
            <person name="Hahn M.W."/>
            <person name="Halligan D.L."/>
            <person name="Halpern A.L."/>
            <person name="Halter G.M."/>
            <person name="Han M.V."/>
            <person name="Heger A."/>
            <person name="Hillier L."/>
            <person name="Hinrichs A.S."/>
            <person name="Holmes I."/>
            <person name="Hoskins R.A."/>
            <person name="Hubisz M.J."/>
            <person name="Hultmark D."/>
            <person name="Huntley M.A."/>
            <person name="Jaffe D.B."/>
            <person name="Jagadeeshan S."/>
            <person name="Jeck W.R."/>
            <person name="Johnson J."/>
            <person name="Jones C.D."/>
            <person name="Jordan W.C."/>
            <person name="Karpen G.H."/>
            <person name="Kataoka E."/>
            <person name="Keightley P.D."/>
            <person name="Kheradpour P."/>
            <person name="Kirkness E.F."/>
            <person name="Koerich L.B."/>
            <person name="Kristiansen K."/>
            <person name="Kudrna D."/>
            <person name="Kulathinal R.J."/>
            <person name="Kumar S."/>
            <person name="Kwok R."/>
            <person name="Lander E."/>
            <person name="Langley C.H."/>
            <person name="Lapoint R."/>
            <person name="Lazzaro B.P."/>
            <person name="Lee S.J."/>
            <person name="Levesque L."/>
            <person name="Li R."/>
            <person name="Lin C.F."/>
            <person name="Lin M.F."/>
            <person name="Lindblad-Toh K."/>
            <person name="Llopart A."/>
            <person name="Long M."/>
            <person name="Low L."/>
            <person name="Lozovsky E."/>
            <person name="Lu J."/>
            <person name="Luo M."/>
            <person name="Machado C.A."/>
            <person name="Makalowski W."/>
            <person name="Marzo M."/>
            <person name="Matsuda M."/>
            <person name="Matzkin L."/>
            <person name="McAllister B."/>
            <person name="McBride C.S."/>
            <person name="McKernan B."/>
            <person name="McKernan K."/>
            <person name="Mendez-Lago M."/>
            <person name="Minx P."/>
            <person name="Mollenhauer M.U."/>
            <person name="Montooth K."/>
            <person name="Mount S.M."/>
            <person name="Mu X."/>
            <person name="Myers E."/>
            <person name="Negre B."/>
            <person name="Newfeld S."/>
            <person name="Nielsen R."/>
            <person name="Noor M.A."/>
            <person name="O'Grady P."/>
            <person name="Pachter L."/>
            <person name="Papaceit M."/>
            <person name="Parisi M.J."/>
            <person name="Parisi M."/>
            <person name="Parts L."/>
            <person name="Pedersen J.S."/>
            <person name="Pesole G."/>
            <person name="Phillippy A.M."/>
            <person name="Ponting C.P."/>
            <person name="Pop M."/>
            <person name="Porcelli D."/>
            <person name="Powell J.R."/>
            <person name="Prohaska S."/>
            <person name="Pruitt K."/>
            <person name="Puig M."/>
            <person name="Quesneville H."/>
            <person name="Ram K.R."/>
            <person name="Rand D."/>
            <person name="Rasmussen M.D."/>
            <person name="Reed L.K."/>
            <person name="Reenan R."/>
            <person name="Reily A."/>
            <person name="Remington K.A."/>
            <person name="Rieger T.T."/>
            <person name="Ritchie M.G."/>
            <person name="Robin C."/>
            <person name="Rogers Y.H."/>
            <person name="Rohde C."/>
            <person name="Rozas J."/>
            <person name="Rubenfield M.J."/>
            <person name="Ruiz A."/>
            <person name="Russo S."/>
            <person name="Salzberg S.L."/>
            <person name="Sanchez-Gracia A."/>
            <person name="Saranga D.J."/>
            <person name="Sato H."/>
            <person name="Schaeffer S.W."/>
            <person name="Schatz M.C."/>
            <person name="Schlenke T."/>
            <person name="Schwartz R."/>
            <person name="Segarra C."/>
            <person name="Singh R.S."/>
            <person name="Sirot L."/>
            <person name="Sirota M."/>
            <person name="Sisneros N.B."/>
            <person name="Smith C.D."/>
            <person name="Smith T.F."/>
            <person name="Spieth J."/>
            <person name="Stage D.E."/>
            <person name="Stark A."/>
            <person name="Stephan W."/>
            <person name="Strausberg R.L."/>
            <person name="Strempel S."/>
            <person name="Sturgill D."/>
            <person name="Sutton G."/>
            <person name="Sutton G.G."/>
            <person name="Tao W."/>
            <person name="Teichmann S."/>
            <person name="Tobari Y.N."/>
            <person name="Tomimura Y."/>
            <person name="Tsolas J.M."/>
            <person name="Valente V.L."/>
            <person name="Venter E."/>
            <person name="Venter J.C."/>
            <person name="Vicario S."/>
            <person name="Vieira F.G."/>
            <person name="Vilella A.J."/>
            <person name="Villasante A."/>
            <person name="Walenz B."/>
            <person name="Wang J."/>
            <person name="Wasserman M."/>
            <person name="Watts T."/>
            <person name="Wilson D."/>
            <person name="Wilson R.K."/>
            <person name="Wing R.A."/>
            <person name="Wolfner M.F."/>
            <person name="Wong A."/>
            <person name="Wong G.K."/>
            <person name="Wu C.I."/>
            <person name="Wu G."/>
            <person name="Yamamoto D."/>
            <person name="Yang H.P."/>
            <person name="Yang S.P."/>
            <person name="Yorke J.A."/>
            <person name="Yoshida K."/>
            <person name="Zdobnov E."/>
            <person name="Zhang P."/>
            <person name="Zhang Y."/>
            <person name="Zimin A.V."/>
            <person name="Baldwin J."/>
            <person name="Abdouelleil A."/>
            <person name="Abdulkadir J."/>
            <person name="Abebe A."/>
            <person name="Abera B."/>
            <person name="Abreu J."/>
            <person name="Acer S.C."/>
            <person name="Aftuck L."/>
            <person name="Alexander A."/>
            <person name="An P."/>
            <person name="Anderson E."/>
            <person name="Anderson S."/>
            <person name="Arachi H."/>
            <person name="Azer M."/>
            <person name="Bachantsang P."/>
            <person name="Barry A."/>
            <person name="Bayul T."/>
            <person name="Berlin A."/>
            <person name="Bessette D."/>
            <person name="Bloom T."/>
            <person name="Blye J."/>
            <person name="Boguslavskiy L."/>
            <person name="Bonnet C."/>
            <person name="Boukhgalter B."/>
            <person name="Bourzgui I."/>
            <person name="Brown A."/>
            <person name="Cahill P."/>
            <person name="Channer S."/>
            <person name="Cheshatsang Y."/>
            <person name="Chuda L."/>
            <person name="Citroen M."/>
            <person name="Collymore A."/>
            <person name="Cooke P."/>
            <person name="Costello M."/>
            <person name="D'Aco K."/>
            <person name="Daza R."/>
            <person name="De Haan G."/>
            <person name="DeGray S."/>
            <person name="DeMaso C."/>
            <person name="Dhargay N."/>
            <person name="Dooley K."/>
            <person name="Dooley E."/>
            <person name="Doricent M."/>
            <person name="Dorje P."/>
            <person name="Dorjee K."/>
            <person name="Dupes A."/>
            <person name="Elong R."/>
            <person name="Falk J."/>
            <person name="Farina A."/>
            <person name="Faro S."/>
            <person name="Ferguson D."/>
            <person name="Fisher S."/>
            <person name="Foley C.D."/>
            <person name="Franke A."/>
            <person name="Friedrich D."/>
            <person name="Gadbois L."/>
            <person name="Gearin G."/>
            <person name="Gearin C.R."/>
            <person name="Giannoukos G."/>
            <person name="Goode T."/>
            <person name="Graham J."/>
            <person name="Grandbois E."/>
            <person name="Grewal S."/>
            <person name="Gyaltsen K."/>
            <person name="Hafez N."/>
            <person name="Hagos B."/>
            <person name="Hall J."/>
            <person name="Henson C."/>
            <person name="Hollinger A."/>
            <person name="Honan T."/>
            <person name="Huard M.D."/>
            <person name="Hughes L."/>
            <person name="Hurhula B."/>
            <person name="Husby M.E."/>
            <person name="Kamat A."/>
            <person name="Kanga B."/>
            <person name="Kashin S."/>
            <person name="Khazanovich D."/>
            <person name="Kisner P."/>
            <person name="Lance K."/>
            <person name="Lara M."/>
            <person name="Lee W."/>
            <person name="Lennon N."/>
            <person name="Letendre F."/>
            <person name="LeVine R."/>
            <person name="Lipovsky A."/>
            <person name="Liu X."/>
            <person name="Liu J."/>
            <person name="Liu S."/>
            <person name="Lokyitsang T."/>
            <person name="Lokyitsang Y."/>
            <person name="Lubonja R."/>
            <person name="Lui A."/>
            <person name="MacDonald P."/>
            <person name="Magnisalis V."/>
            <person name="Maru K."/>
            <person name="Matthews C."/>
            <person name="McCusker W."/>
            <person name="McDonough S."/>
            <person name="Mehta T."/>
            <person name="Meldrim J."/>
            <person name="Meneus L."/>
            <person name="Mihai O."/>
            <person name="Mihalev A."/>
            <person name="Mihova T."/>
            <person name="Mittelman R."/>
            <person name="Mlenga V."/>
            <person name="Montmayeur A."/>
            <person name="Mulrain L."/>
            <person name="Navidi A."/>
            <person name="Naylor J."/>
            <person name="Negash T."/>
            <person name="Nguyen T."/>
            <person name="Nguyen N."/>
            <person name="Nicol R."/>
            <person name="Norbu C."/>
            <person name="Norbu N."/>
            <person name="Novod N."/>
            <person name="O'Neill B."/>
            <person name="Osman S."/>
            <person name="Markiewicz E."/>
            <person name="Oyono O.L."/>
            <person name="Patti C."/>
            <person name="Phunkhang P."/>
            <person name="Pierre F."/>
            <person name="Priest M."/>
            <person name="Raghuraman S."/>
            <person name="Rege F."/>
            <person name="Reyes R."/>
            <person name="Rise C."/>
            <person name="Rogov P."/>
            <person name="Ross K."/>
            <person name="Ryan E."/>
            <person name="Settipalli S."/>
            <person name="Shea T."/>
            <person name="Sherpa N."/>
            <person name="Shi L."/>
            <person name="Shih D."/>
            <person name="Sparrow T."/>
            <person name="Spaulding J."/>
            <person name="Stalker J."/>
            <person name="Stange-Thomann N."/>
            <person name="Stavropoulos S."/>
            <person name="Stone C."/>
            <person name="Strader C."/>
            <person name="Tesfaye S."/>
            <person name="Thomson T."/>
            <person name="Thoulutsang Y."/>
            <person name="Thoulutsang D."/>
            <person name="Topham K."/>
            <person name="Topping I."/>
            <person name="Tsamla T."/>
            <person name="Vassiliev H."/>
            <person name="Vo A."/>
            <person name="Wangchuk T."/>
            <person name="Wangdi T."/>
            <person name="Weiand M."/>
            <person name="Wilkinson J."/>
            <person name="Wilson A."/>
            <person name="Yadav S."/>
            <person name="Young G."/>
            <person name="Yu Q."/>
            <person name="Zembek L."/>
            <person name="Zhong D."/>
            <person name="Zimmer A."/>
            <person name="Zwirko Z."/>
            <person name="Jaffe D.B."/>
            <person name="Alvarez P."/>
            <person name="Brockman W."/>
            <person name="Butler J."/>
            <person name="Chin C."/>
            <person name="Gnerre S."/>
            <person name="Grabherr M."/>
            <person name="Kleber M."/>
            <person name="Mauceli E."/>
            <person name="MacCallum I."/>
        </authorList>
    </citation>
    <scope>NUCLEOTIDE SEQUENCE [LARGE SCALE GENOMIC DNA]</scope>
    <source>
        <strain evidence="2">Tucson 15010-1051.87</strain>
    </source>
</reference>
<dbReference type="KEGG" id="dvi:6632269"/>
<accession>B4M4E8</accession>